<dbReference type="AlphaFoldDB" id="A0A4Y4B7K1"/>
<reference evidence="6 7" key="1">
    <citation type="submission" date="2019-06" db="EMBL/GenBank/DDBJ databases">
        <title>Whole genome shotgun sequence of Microbacterium liquefaciens NBRC 15037.</title>
        <authorList>
            <person name="Hosoyama A."/>
            <person name="Uohara A."/>
            <person name="Ohji S."/>
            <person name="Ichikawa N."/>
        </authorList>
    </citation>
    <scope>NUCLEOTIDE SEQUENCE [LARGE SCALE GENOMIC DNA]</scope>
    <source>
        <strain evidence="6 7">NBRC 15037</strain>
    </source>
</reference>
<keyword evidence="4" id="KW-0808">Transferase</keyword>
<gene>
    <name evidence="6" type="ORF">MLI01_16540</name>
</gene>
<dbReference type="Proteomes" id="UP000317410">
    <property type="component" value="Unassembled WGS sequence"/>
</dbReference>
<evidence type="ECO:0000256" key="4">
    <source>
        <dbReference type="ARBA" id="ARBA00022679"/>
    </source>
</evidence>
<dbReference type="PANTHER" id="PTHR43179">
    <property type="entry name" value="RHAMNOSYLTRANSFERASE WBBL"/>
    <property type="match status" value="1"/>
</dbReference>
<comment type="similarity">
    <text evidence="2">Belongs to the glycosyltransferase 2 family.</text>
</comment>
<dbReference type="PANTHER" id="PTHR43179:SF12">
    <property type="entry name" value="GALACTOFURANOSYLTRANSFERASE GLFT2"/>
    <property type="match status" value="1"/>
</dbReference>
<proteinExistence type="inferred from homology"/>
<comment type="pathway">
    <text evidence="1">Cell wall biogenesis; cell wall polysaccharide biosynthesis.</text>
</comment>
<dbReference type="Gene3D" id="3.40.50.2000">
    <property type="entry name" value="Glycogen Phosphorylase B"/>
    <property type="match status" value="1"/>
</dbReference>
<name>A0A4Y4B7K1_MICMQ</name>
<comment type="caution">
    <text evidence="6">The sequence shown here is derived from an EMBL/GenBank/DDBJ whole genome shotgun (WGS) entry which is preliminary data.</text>
</comment>
<evidence type="ECO:0000256" key="1">
    <source>
        <dbReference type="ARBA" id="ARBA00004776"/>
    </source>
</evidence>
<evidence type="ECO:0000313" key="6">
    <source>
        <dbReference type="EMBL" id="GEC75509.1"/>
    </source>
</evidence>
<sequence>MGMGRMTRGPESNDMIAVTIGVPTYRRPELLEALLRTLPSRIAECADLGITVDVLVVDNDPAGSGRDVAAGADLPVRYVVEPAPGIAAARNRILDECVDRDLVAFIDDDEIPREGWLSSLIEVWREHGADAVMGRVISVFDEDVDPWLLASGTFRRPPRQTGTVLQVAAAGNLLLDLRSIRRLGLRFDTSLGLGGGEDTLFSRQLAQRGGLIVWCNESETEDLVVASRLSRSWAAQRAFSSANAGTRIQLQLTEGKARRGILRLRALIGGVARIVVGGLRRTFGALTSNITHHARGTRLVHRGRGTIAAALGRRYDEYRRPSDDDTTMTDTGSTIRVMQSLGAPRPTTNPYNKMLDEALGSTEGLTRLRFSWGTALFGRYDAFHWHWPEAKLHGSTWWKSTGKFLLTAALVFRHRLSRRIAVVRTVHNIELPDDNAPRLWLLRFIDRHTDYRIVINETTPLAPGTPHSLILHGDYRGWYAKFPAAERVPGQLGSFGGIRRYKGLEGFIDAYGEAVAVEPALSLRIGGRPSTPELGDDLRARTADLPGVSLHLDFLSDAELVQLATSSDLIVLAYRFMHNSGSVLAALSMDRPVLVPRNEANEALGREVGQEWVLMYDGDLDAPTVVEAWRAATTLTGSPDLSRRDWADAGRAHADAFRAAVRVKRRGAKH</sequence>
<keyword evidence="3" id="KW-0328">Glycosyltransferase</keyword>
<accession>A0A4Y4B7K1</accession>
<evidence type="ECO:0000259" key="5">
    <source>
        <dbReference type="Pfam" id="PF00535"/>
    </source>
</evidence>
<dbReference type="Pfam" id="PF00535">
    <property type="entry name" value="Glycos_transf_2"/>
    <property type="match status" value="1"/>
</dbReference>
<dbReference type="InterPro" id="IPR029044">
    <property type="entry name" value="Nucleotide-diphossugar_trans"/>
</dbReference>
<evidence type="ECO:0000256" key="3">
    <source>
        <dbReference type="ARBA" id="ARBA00022676"/>
    </source>
</evidence>
<evidence type="ECO:0000256" key="2">
    <source>
        <dbReference type="ARBA" id="ARBA00006739"/>
    </source>
</evidence>
<dbReference type="Gene3D" id="3.90.550.10">
    <property type="entry name" value="Spore Coat Polysaccharide Biosynthesis Protein SpsA, Chain A"/>
    <property type="match status" value="1"/>
</dbReference>
<dbReference type="SUPFAM" id="SSF53756">
    <property type="entry name" value="UDP-Glycosyltransferase/glycogen phosphorylase"/>
    <property type="match status" value="1"/>
</dbReference>
<dbReference type="EMBL" id="BJNQ01000009">
    <property type="protein sequence ID" value="GEC75509.1"/>
    <property type="molecule type" value="Genomic_DNA"/>
</dbReference>
<dbReference type="CDD" id="cd00761">
    <property type="entry name" value="Glyco_tranf_GTA_type"/>
    <property type="match status" value="1"/>
</dbReference>
<dbReference type="GO" id="GO:0016757">
    <property type="term" value="F:glycosyltransferase activity"/>
    <property type="evidence" value="ECO:0007669"/>
    <property type="project" value="UniProtKB-KW"/>
</dbReference>
<protein>
    <recommendedName>
        <fullName evidence="5">Glycosyltransferase 2-like domain-containing protein</fullName>
    </recommendedName>
</protein>
<evidence type="ECO:0000313" key="7">
    <source>
        <dbReference type="Proteomes" id="UP000317410"/>
    </source>
</evidence>
<dbReference type="SUPFAM" id="SSF53448">
    <property type="entry name" value="Nucleotide-diphospho-sugar transferases"/>
    <property type="match status" value="1"/>
</dbReference>
<organism evidence="6 7">
    <name type="scientific">Microbacterium maritypicum</name>
    <name type="common">Microbacterium liquefaciens</name>
    <dbReference type="NCBI Taxonomy" id="33918"/>
    <lineage>
        <taxon>Bacteria</taxon>
        <taxon>Bacillati</taxon>
        <taxon>Actinomycetota</taxon>
        <taxon>Actinomycetes</taxon>
        <taxon>Micrococcales</taxon>
        <taxon>Microbacteriaceae</taxon>
        <taxon>Microbacterium</taxon>
    </lineage>
</organism>
<feature type="domain" description="Glycosyltransferase 2-like" evidence="5">
    <location>
        <begin position="19"/>
        <end position="174"/>
    </location>
</feature>
<dbReference type="InterPro" id="IPR001173">
    <property type="entry name" value="Glyco_trans_2-like"/>
</dbReference>